<evidence type="ECO:0000256" key="4">
    <source>
        <dbReference type="ARBA" id="ARBA00022741"/>
    </source>
</evidence>
<keyword evidence="3 10" id="KW-0808">Transferase</keyword>
<evidence type="ECO:0000256" key="5">
    <source>
        <dbReference type="ARBA" id="ARBA00022840"/>
    </source>
</evidence>
<feature type="domain" description="Cobalamin adenosyltransferase-like" evidence="11">
    <location>
        <begin position="66"/>
        <end position="238"/>
    </location>
</feature>
<organism evidence="12">
    <name type="scientific">Aplanochytrium stocchinoi</name>
    <dbReference type="NCBI Taxonomy" id="215587"/>
    <lineage>
        <taxon>Eukaryota</taxon>
        <taxon>Sar</taxon>
        <taxon>Stramenopiles</taxon>
        <taxon>Bigyra</taxon>
        <taxon>Labyrinthulomycetes</taxon>
        <taxon>Thraustochytrida</taxon>
        <taxon>Thraustochytriidae</taxon>
        <taxon>Aplanochytrium</taxon>
    </lineage>
</organism>
<accession>A0A7S3PQG7</accession>
<dbReference type="EMBL" id="HBIN01022152">
    <property type="protein sequence ID" value="CAE0447029.1"/>
    <property type="molecule type" value="Transcribed_RNA"/>
</dbReference>
<dbReference type="GO" id="GO:0008817">
    <property type="term" value="F:corrinoid adenosyltransferase activity"/>
    <property type="evidence" value="ECO:0007669"/>
    <property type="project" value="TreeGrafter"/>
</dbReference>
<comment type="similarity">
    <text evidence="1 10">Belongs to the Cob(I)alamin adenosyltransferase family.</text>
</comment>
<protein>
    <recommendedName>
        <fullName evidence="8">Corrinoid adenosyltransferase MMAB</fullName>
    </recommendedName>
    <alternativeName>
        <fullName evidence="9">ATP:co(I)rrinoid adenosyltransferase MMAB</fullName>
    </alternativeName>
</protein>
<dbReference type="FunFam" id="1.20.1200.10:FF:000001">
    <property type="entry name" value="Cob(I)yrinic acid a,c-diamide adenosyltransferase"/>
    <property type="match status" value="1"/>
</dbReference>
<keyword evidence="5 10" id="KW-0067">ATP-binding</keyword>
<name>A0A7S3PQG7_9STRA</name>
<dbReference type="GO" id="GO:0005524">
    <property type="term" value="F:ATP binding"/>
    <property type="evidence" value="ECO:0007669"/>
    <property type="project" value="UniProtKB-UniRule"/>
</dbReference>
<dbReference type="InterPro" id="IPR036451">
    <property type="entry name" value="CblAdoTrfase-like_sf"/>
</dbReference>
<dbReference type="InterPro" id="IPR029499">
    <property type="entry name" value="PduO-typ"/>
</dbReference>
<keyword evidence="4 10" id="KW-0547">Nucleotide-binding</keyword>
<evidence type="ECO:0000256" key="3">
    <source>
        <dbReference type="ARBA" id="ARBA00022679"/>
    </source>
</evidence>
<comment type="catalytic activity">
    <reaction evidence="6">
        <text>cob(I)alamin-[corrinoid adenosyltransferase] + ATP = apo-[corrinoid adenosyltransferase] + adenosylcob(III)alamin + triphosphate</text>
        <dbReference type="Rhea" id="RHEA:56796"/>
        <dbReference type="Rhea" id="RHEA-COMP:14743"/>
        <dbReference type="Rhea" id="RHEA-COMP:14744"/>
        <dbReference type="ChEBI" id="CHEBI:18036"/>
        <dbReference type="ChEBI" id="CHEBI:18408"/>
        <dbReference type="ChEBI" id="CHEBI:30616"/>
        <dbReference type="ChEBI" id="CHEBI:60488"/>
        <dbReference type="ChEBI" id="CHEBI:83228"/>
    </reaction>
    <physiologicalReaction direction="left-to-right" evidence="6">
        <dbReference type="Rhea" id="RHEA:56797"/>
    </physiologicalReaction>
</comment>
<evidence type="ECO:0000256" key="7">
    <source>
        <dbReference type="ARBA" id="ARBA00056747"/>
    </source>
</evidence>
<dbReference type="NCBIfam" id="TIGR00636">
    <property type="entry name" value="PduO_Nterm"/>
    <property type="match status" value="1"/>
</dbReference>
<dbReference type="AlphaFoldDB" id="A0A7S3PQG7"/>
<dbReference type="SUPFAM" id="SSF89028">
    <property type="entry name" value="Cobalamin adenosyltransferase-like"/>
    <property type="match status" value="1"/>
</dbReference>
<dbReference type="PANTHER" id="PTHR12213">
    <property type="entry name" value="CORRINOID ADENOSYLTRANSFERASE"/>
    <property type="match status" value="1"/>
</dbReference>
<dbReference type="PANTHER" id="PTHR12213:SF0">
    <property type="entry name" value="CORRINOID ADENOSYLTRANSFERASE MMAB"/>
    <property type="match status" value="1"/>
</dbReference>
<dbReference type="Gene3D" id="1.20.1200.10">
    <property type="entry name" value="Cobalamin adenosyltransferase-like"/>
    <property type="match status" value="1"/>
</dbReference>
<dbReference type="InterPro" id="IPR016030">
    <property type="entry name" value="CblAdoTrfase-like"/>
</dbReference>
<evidence type="ECO:0000259" key="11">
    <source>
        <dbReference type="Pfam" id="PF01923"/>
    </source>
</evidence>
<evidence type="ECO:0000256" key="2">
    <source>
        <dbReference type="ARBA" id="ARBA00011233"/>
    </source>
</evidence>
<sequence>MRGRLLISMYSSLHASKRHLFLYACKQSPHISSQSFSHIHKCGLNQYQAPFLFDISNSKRFFGMKVYTKTGDKGTSQLFSGERRPKDDAVFEALGAVDECNAFIGLARECLDTSNQVEGKLGQELEEVMSRLFDVGSAVATPIQSSSDSKLKRAFFQPEHTDMLEKSIDAMDMELPPLKNFILPSGGKCAAHLHVARTLSRRAERRVVVLVQQEQVEPSVGVYMNRLSDYLFTAARFVAMKQNFEEKIYKKPK</sequence>
<comment type="subunit">
    <text evidence="2">Homotrimer.</text>
</comment>
<reference evidence="12" key="1">
    <citation type="submission" date="2021-01" db="EMBL/GenBank/DDBJ databases">
        <authorList>
            <person name="Corre E."/>
            <person name="Pelletier E."/>
            <person name="Niang G."/>
            <person name="Scheremetjew M."/>
            <person name="Finn R."/>
            <person name="Kale V."/>
            <person name="Holt S."/>
            <person name="Cochrane G."/>
            <person name="Meng A."/>
            <person name="Brown T."/>
            <person name="Cohen L."/>
        </authorList>
    </citation>
    <scope>NUCLEOTIDE SEQUENCE</scope>
    <source>
        <strain evidence="12">GSBS06</strain>
    </source>
</reference>
<evidence type="ECO:0000256" key="8">
    <source>
        <dbReference type="ARBA" id="ARBA00071654"/>
    </source>
</evidence>
<evidence type="ECO:0000256" key="6">
    <source>
        <dbReference type="ARBA" id="ARBA00051988"/>
    </source>
</evidence>
<dbReference type="GO" id="GO:0009235">
    <property type="term" value="P:cobalamin metabolic process"/>
    <property type="evidence" value="ECO:0007669"/>
    <property type="project" value="UniProtKB-ARBA"/>
</dbReference>
<evidence type="ECO:0000256" key="9">
    <source>
        <dbReference type="ARBA" id="ARBA00075216"/>
    </source>
</evidence>
<evidence type="ECO:0000313" key="12">
    <source>
        <dbReference type="EMBL" id="CAE0447029.1"/>
    </source>
</evidence>
<proteinExistence type="inferred from homology"/>
<evidence type="ECO:0000256" key="10">
    <source>
        <dbReference type="RuleBase" id="RU366026"/>
    </source>
</evidence>
<gene>
    <name evidence="12" type="ORF">ASTO00021_LOCUS17014</name>
</gene>
<evidence type="ECO:0000256" key="1">
    <source>
        <dbReference type="ARBA" id="ARBA00007487"/>
    </source>
</evidence>
<dbReference type="Pfam" id="PF01923">
    <property type="entry name" value="Cob_adeno_trans"/>
    <property type="match status" value="1"/>
</dbReference>
<comment type="function">
    <text evidence="7">Converts cob(I)alamin to adenosylcobalamin (adenosylcob(III)alamin), a coenzyme for methylmalonyl-CoA mutase, therefore participates in the final step of the vitamin B12 conversion. Generates adenosylcobalamin (AdoCbl) and directly delivers the cofactor to MUT in a transfer that is stimulated by ATP-binding to MMAB and gated by MMAA.</text>
</comment>